<dbReference type="EMBL" id="VDEP01000506">
    <property type="protein sequence ID" value="KAA1068196.1"/>
    <property type="molecule type" value="Genomic_DNA"/>
</dbReference>
<sequence length="440" mass="48786">MNKSNTLTTFDFAAANNLPIVLDSKSCQLRPLSAPTLSPTPAGVSRDLAASKRPESLDHCPNDDPLAVLVAKLPNKILPSTPNPTSPTLGWSSLLFNQPSSPAADHAGNQRPFRDSSDAKELSTSWLTTCSQSTLNWLPILFVNIPPAKEKEEEEDTEGKTDCNPTLTIEIPDSRRQEITDISGPQTHHQLSLSNVEKETTPSYCPTDSNEPSSNTPLNRSVRFSDPTPLGLQMDQAQQALQSFSMDNSLYRSVDPFPSPTPGKRFLGRGSIDSNYQSPRKASLPDWVVNEYLSSTNTDKKLEPIGILKPGQRSSKGKQSPEERGPTKTDAARHHHHHHHPNMKFTLNSYKNYPFSSAPPSIASVRRVPSPGKVFYPLLDHAQVRKFNLNNHDPLSLSPNHSLLSSSRLQHLDPHSLGKHSSLKHKLRSFFSFRKIRSRK</sequence>
<feature type="compositionally biased region" description="Basic residues" evidence="1">
    <location>
        <begin position="333"/>
        <end position="342"/>
    </location>
</feature>
<dbReference type="AlphaFoldDB" id="A0A5B0LVT7"/>
<organism evidence="2 3">
    <name type="scientific">Puccinia graminis f. sp. tritici</name>
    <dbReference type="NCBI Taxonomy" id="56615"/>
    <lineage>
        <taxon>Eukaryota</taxon>
        <taxon>Fungi</taxon>
        <taxon>Dikarya</taxon>
        <taxon>Basidiomycota</taxon>
        <taxon>Pucciniomycotina</taxon>
        <taxon>Pucciniomycetes</taxon>
        <taxon>Pucciniales</taxon>
        <taxon>Pucciniaceae</taxon>
        <taxon>Puccinia</taxon>
    </lineage>
</organism>
<dbReference type="Proteomes" id="UP000325313">
    <property type="component" value="Unassembled WGS sequence"/>
</dbReference>
<evidence type="ECO:0000256" key="1">
    <source>
        <dbReference type="SAM" id="MobiDB-lite"/>
    </source>
</evidence>
<feature type="compositionally biased region" description="Polar residues" evidence="1">
    <location>
        <begin position="183"/>
        <end position="219"/>
    </location>
</feature>
<feature type="compositionally biased region" description="Polar residues" evidence="1">
    <location>
        <begin position="89"/>
        <end position="101"/>
    </location>
</feature>
<proteinExistence type="predicted"/>
<feature type="region of interest" description="Disordered" evidence="1">
    <location>
        <begin position="301"/>
        <end position="343"/>
    </location>
</feature>
<feature type="region of interest" description="Disordered" evidence="1">
    <location>
        <begin position="33"/>
        <end position="61"/>
    </location>
</feature>
<evidence type="ECO:0000313" key="2">
    <source>
        <dbReference type="EMBL" id="KAA1068196.1"/>
    </source>
</evidence>
<feature type="compositionally biased region" description="Basic and acidic residues" evidence="1">
    <location>
        <begin position="49"/>
        <end position="61"/>
    </location>
</feature>
<feature type="compositionally biased region" description="Basic and acidic residues" evidence="1">
    <location>
        <begin position="319"/>
        <end position="332"/>
    </location>
</feature>
<gene>
    <name evidence="2" type="ORF">PGTUg99_026192</name>
</gene>
<reference evidence="2 3" key="1">
    <citation type="submission" date="2019-05" db="EMBL/GenBank/DDBJ databases">
        <title>Emergence of the Ug99 lineage of the wheat stem rust pathogen through somatic hybridization.</title>
        <authorList>
            <person name="Li F."/>
            <person name="Upadhyaya N.M."/>
            <person name="Sperschneider J."/>
            <person name="Matny O."/>
            <person name="Nguyen-Phuc H."/>
            <person name="Mago R."/>
            <person name="Raley C."/>
            <person name="Miller M.E."/>
            <person name="Silverstein K.A.T."/>
            <person name="Henningsen E."/>
            <person name="Hirsch C.D."/>
            <person name="Visser B."/>
            <person name="Pretorius Z.A."/>
            <person name="Steffenson B.J."/>
            <person name="Schwessinger B."/>
            <person name="Dodds P.N."/>
            <person name="Figueroa M."/>
        </authorList>
    </citation>
    <scope>NUCLEOTIDE SEQUENCE [LARGE SCALE GENOMIC DNA]</scope>
    <source>
        <strain evidence="2 3">Ug99</strain>
    </source>
</reference>
<feature type="region of interest" description="Disordered" evidence="1">
    <location>
        <begin position="149"/>
        <end position="229"/>
    </location>
</feature>
<evidence type="ECO:0000313" key="3">
    <source>
        <dbReference type="Proteomes" id="UP000325313"/>
    </source>
</evidence>
<protein>
    <submittedName>
        <fullName evidence="2">Uncharacterized protein</fullName>
    </submittedName>
</protein>
<accession>A0A5B0LVT7</accession>
<feature type="region of interest" description="Disordered" evidence="1">
    <location>
        <begin position="89"/>
        <end position="118"/>
    </location>
</feature>
<name>A0A5B0LVT7_PUCGR</name>
<feature type="region of interest" description="Disordered" evidence="1">
    <location>
        <begin position="252"/>
        <end position="280"/>
    </location>
</feature>
<comment type="caution">
    <text evidence="2">The sequence shown here is derived from an EMBL/GenBank/DDBJ whole genome shotgun (WGS) entry which is preliminary data.</text>
</comment>